<dbReference type="AlphaFoldDB" id="A0A813HGL0"/>
<protein>
    <recommendedName>
        <fullName evidence="5">Pentatricopeptide repeat-containing protein, chloroplastic</fullName>
    </recommendedName>
</protein>
<organism evidence="3 4">
    <name type="scientific">Polarella glacialis</name>
    <name type="common">Dinoflagellate</name>
    <dbReference type="NCBI Taxonomy" id="89957"/>
    <lineage>
        <taxon>Eukaryota</taxon>
        <taxon>Sar</taxon>
        <taxon>Alveolata</taxon>
        <taxon>Dinophyceae</taxon>
        <taxon>Suessiales</taxon>
        <taxon>Suessiaceae</taxon>
        <taxon>Polarella</taxon>
    </lineage>
</organism>
<dbReference type="NCBIfam" id="TIGR00756">
    <property type="entry name" value="PPR"/>
    <property type="match status" value="1"/>
</dbReference>
<evidence type="ECO:0000256" key="1">
    <source>
        <dbReference type="ARBA" id="ARBA00022737"/>
    </source>
</evidence>
<dbReference type="PANTHER" id="PTHR47447">
    <property type="entry name" value="OS03G0856100 PROTEIN"/>
    <property type="match status" value="1"/>
</dbReference>
<dbReference type="PANTHER" id="PTHR47447:SF17">
    <property type="entry name" value="OS12G0638900 PROTEIN"/>
    <property type="match status" value="1"/>
</dbReference>
<dbReference type="Pfam" id="PF01535">
    <property type="entry name" value="PPR"/>
    <property type="match status" value="2"/>
</dbReference>
<reference evidence="3" key="1">
    <citation type="submission" date="2021-02" db="EMBL/GenBank/DDBJ databases">
        <authorList>
            <person name="Dougan E. K."/>
            <person name="Rhodes N."/>
            <person name="Thang M."/>
            <person name="Chan C."/>
        </authorList>
    </citation>
    <scope>NUCLEOTIDE SEQUENCE</scope>
</reference>
<dbReference type="Proteomes" id="UP000626109">
    <property type="component" value="Unassembled WGS sequence"/>
</dbReference>
<evidence type="ECO:0000313" key="4">
    <source>
        <dbReference type="Proteomes" id="UP000626109"/>
    </source>
</evidence>
<sequence>MADASGTLGTAVGEAPSKQRKRLLGLLRNGSRASAAERVAAALALHQGGLLQSPWHSSQVISTLGRAQLWPEALNVLAGACKVGQAGGEAADLAVFNAAASACGKAGRWQQTLAVLEQADLFSLALDVTSCNTLLSAFGVAGEWPAALRYLTRMSSDSRLPSPDVVSFCAGINACARAGCWEWALASFETLQGAGLRKDPRDVTFNALLDALGRGRRWDLAMGLLKERRAGVNVNAFTAVISACATCGGLWENALALLQDMRNQQVAWDVVAVSAAISACEKGLQWQRALWLLLEDLPRAGLAPNVVACNAALSACEKCGRWNWALQLLTDMRPKFRVFPDCVSYSAAAAACAQAAQVDYAWDFLGAMSQQGISPDASTYGAISGALAAGRSWQRALVLLTRMRGQSLQPNPAVCADILHACAQAGQEEVHELWAEALRGTLARIHAFGRGIEIAGRKNVDARKDLALAILGTELLLSENSMGGDILAASFRRMVYRPALLQLKLLCAFPVSSSGLKHLQPRVGEMAVLTAGSNEFSLDQIPGLGCFFTAKATEETLCSGACDAGVPWMAAARLSVRSCHNALTAGADLPEAQLWLGETGTTTGLVSKEISAWLTASLKPSLGAMSCSGRPCGHQADMTPPAQDAEAAATDVQVVGDAESSVSRPSSRGLLPVLAEHDRSSHAERQALMMLLWYHLPVAQINLAEFQSHMFRAQPLLSHCSERASVSSVKLIGFA</sequence>
<proteinExistence type="predicted"/>
<name>A0A813HGL0_POLGL</name>
<gene>
    <name evidence="3" type="ORF">PGLA2088_LOCUS1650</name>
</gene>
<keyword evidence="1" id="KW-0677">Repeat</keyword>
<evidence type="ECO:0008006" key="5">
    <source>
        <dbReference type="Google" id="ProtNLM"/>
    </source>
</evidence>
<dbReference type="EMBL" id="CAJNNW010001303">
    <property type="protein sequence ID" value="CAE8636623.1"/>
    <property type="molecule type" value="Genomic_DNA"/>
</dbReference>
<dbReference type="InterPro" id="IPR011990">
    <property type="entry name" value="TPR-like_helical_dom_sf"/>
</dbReference>
<dbReference type="Pfam" id="PF13812">
    <property type="entry name" value="PPR_3"/>
    <property type="match status" value="1"/>
</dbReference>
<evidence type="ECO:0000313" key="3">
    <source>
        <dbReference type="EMBL" id="CAE8636623.1"/>
    </source>
</evidence>
<feature type="repeat" description="PPR" evidence="2">
    <location>
        <begin position="341"/>
        <end position="375"/>
    </location>
</feature>
<evidence type="ECO:0000256" key="2">
    <source>
        <dbReference type="PROSITE-ProRule" id="PRU00708"/>
    </source>
</evidence>
<feature type="repeat" description="PPR" evidence="2">
    <location>
        <begin position="127"/>
        <end position="161"/>
    </location>
</feature>
<accession>A0A813HGL0</accession>
<dbReference type="InterPro" id="IPR002885">
    <property type="entry name" value="PPR_rpt"/>
</dbReference>
<dbReference type="PROSITE" id="PS51375">
    <property type="entry name" value="PPR"/>
    <property type="match status" value="2"/>
</dbReference>
<comment type="caution">
    <text evidence="3">The sequence shown here is derived from an EMBL/GenBank/DDBJ whole genome shotgun (WGS) entry which is preliminary data.</text>
</comment>
<dbReference type="Gene3D" id="1.25.40.10">
    <property type="entry name" value="Tetratricopeptide repeat domain"/>
    <property type="match status" value="2"/>
</dbReference>